<protein>
    <submittedName>
        <fullName evidence="1">Uncharacterized protein</fullName>
    </submittedName>
</protein>
<evidence type="ECO:0000313" key="2">
    <source>
        <dbReference type="Proteomes" id="UP000027037"/>
    </source>
</evidence>
<dbReference type="AlphaFoldDB" id="A0A062UD44"/>
<reference evidence="1 2" key="1">
    <citation type="journal article" date="2014" name="Antonie Van Leeuwenhoek">
        <title>Hyphomonas beringensis sp. nov. and Hyphomonas chukchiensis sp. nov., isolated from surface seawater of the Bering Sea and Chukchi Sea.</title>
        <authorList>
            <person name="Li C."/>
            <person name="Lai Q."/>
            <person name="Li G."/>
            <person name="Dong C."/>
            <person name="Wang J."/>
            <person name="Liao Y."/>
            <person name="Shao Z."/>
        </authorList>
    </citation>
    <scope>NUCLEOTIDE SEQUENCE [LARGE SCALE GENOMIC DNA]</scope>
    <source>
        <strain evidence="1 2">25B14_1</strain>
    </source>
</reference>
<dbReference type="Proteomes" id="UP000027037">
    <property type="component" value="Unassembled WGS sequence"/>
</dbReference>
<comment type="caution">
    <text evidence="1">The sequence shown here is derived from an EMBL/GenBank/DDBJ whole genome shotgun (WGS) entry which is preliminary data.</text>
</comment>
<dbReference type="EMBL" id="AWFF01000028">
    <property type="protein sequence ID" value="KCZ55623.1"/>
    <property type="molecule type" value="Genomic_DNA"/>
</dbReference>
<sequence length="104" mass="11289">MSGSAVFLFWEGRREDSVALVAFIFLLFFLEGVHKVAEAFGQGLLGKSVESFAHGLSHNVSLLGRLSFAGDRSFAFSVLHHTGSQFLRGRGPNLDPDPQPDVAL</sequence>
<accession>A0A062UD44</accession>
<organism evidence="1 2">
    <name type="scientific">Hyphomonas beringensis</name>
    <dbReference type="NCBI Taxonomy" id="1280946"/>
    <lineage>
        <taxon>Bacteria</taxon>
        <taxon>Pseudomonadati</taxon>
        <taxon>Pseudomonadota</taxon>
        <taxon>Alphaproteobacteria</taxon>
        <taxon>Hyphomonadales</taxon>
        <taxon>Hyphomonadaceae</taxon>
        <taxon>Hyphomonas</taxon>
    </lineage>
</organism>
<name>A0A062UD44_9PROT</name>
<keyword evidence="2" id="KW-1185">Reference proteome</keyword>
<gene>
    <name evidence="1" type="ORF">HY29_10890</name>
</gene>
<proteinExistence type="predicted"/>
<evidence type="ECO:0000313" key="1">
    <source>
        <dbReference type="EMBL" id="KCZ55623.1"/>
    </source>
</evidence>
<dbReference type="STRING" id="1280946.HY29_10890"/>